<evidence type="ECO:0000256" key="1">
    <source>
        <dbReference type="SAM" id="Phobius"/>
    </source>
</evidence>
<keyword evidence="1" id="KW-0472">Membrane</keyword>
<keyword evidence="3" id="KW-1185">Reference proteome</keyword>
<dbReference type="AlphaFoldDB" id="A0AB33BW68"/>
<gene>
    <name evidence="2" type="ORF">BH695_1605</name>
</gene>
<dbReference type="Proteomes" id="UP000192439">
    <property type="component" value="Chromosome"/>
</dbReference>
<evidence type="ECO:0000313" key="3">
    <source>
        <dbReference type="Proteomes" id="UP000192439"/>
    </source>
</evidence>
<accession>A0AB33BW68</accession>
<keyword evidence="1" id="KW-1133">Transmembrane helix</keyword>
<dbReference type="EMBL" id="CP020771">
    <property type="protein sequence ID" value="ARI80886.1"/>
    <property type="molecule type" value="Genomic_DNA"/>
</dbReference>
<keyword evidence="1" id="KW-0812">Transmembrane</keyword>
<feature type="transmembrane region" description="Helical" evidence="1">
    <location>
        <begin position="6"/>
        <end position="22"/>
    </location>
</feature>
<proteinExistence type="predicted"/>
<evidence type="ECO:0000313" key="2">
    <source>
        <dbReference type="EMBL" id="ARI80886.1"/>
    </source>
</evidence>
<name>A0AB33BW68_MICA7</name>
<protein>
    <submittedName>
        <fullName evidence="2">Uncharacterized protein</fullName>
    </submittedName>
</protein>
<sequence>MSNILDLDWLFMTLVVVDFYLMDKFKMLTRINPHRGE</sequence>
<reference evidence="2 3" key="1">
    <citation type="journal article" date="2018" name="Harmful Algae">
        <title>The highly heterogeneous methylated genomes and diverse restriction-modification systems of bloom-forming Microcystis.</title>
        <authorList>
            <person name="Zhao L."/>
            <person name="Song Y."/>
            <person name="Li L."/>
            <person name="Gan N."/>
            <person name="Brand J.J."/>
            <person name="Song L."/>
        </authorList>
    </citation>
    <scope>NUCLEOTIDE SEQUENCE [LARGE SCALE GENOMIC DNA]</scope>
    <source>
        <strain evidence="2 3">PCC 7806SL</strain>
    </source>
</reference>
<organism evidence="2 3">
    <name type="scientific">Microcystis aeruginosa PCC 7806SL</name>
    <dbReference type="NCBI Taxonomy" id="1903187"/>
    <lineage>
        <taxon>Bacteria</taxon>
        <taxon>Bacillati</taxon>
        <taxon>Cyanobacteriota</taxon>
        <taxon>Cyanophyceae</taxon>
        <taxon>Oscillatoriophycideae</taxon>
        <taxon>Chroococcales</taxon>
        <taxon>Microcystaceae</taxon>
        <taxon>Microcystis</taxon>
    </lineage>
</organism>